<proteinExistence type="predicted"/>
<comment type="caution">
    <text evidence="1">The sequence shown here is derived from an EMBL/GenBank/DDBJ whole genome shotgun (WGS) entry which is preliminary data.</text>
</comment>
<reference evidence="2" key="1">
    <citation type="journal article" date="2019" name="Int. J. Syst. Evol. Microbiol.">
        <title>The Global Catalogue of Microorganisms (GCM) 10K type strain sequencing project: providing services to taxonomists for standard genome sequencing and annotation.</title>
        <authorList>
            <consortium name="The Broad Institute Genomics Platform"/>
            <consortium name="The Broad Institute Genome Sequencing Center for Infectious Disease"/>
            <person name="Wu L."/>
            <person name="Ma J."/>
        </authorList>
    </citation>
    <scope>NUCLEOTIDE SEQUENCE [LARGE SCALE GENOMIC DNA]</scope>
    <source>
        <strain evidence="2">JCM 30346</strain>
    </source>
</reference>
<dbReference type="EMBL" id="JBHSRF010000009">
    <property type="protein sequence ID" value="MFC6081423.1"/>
    <property type="molecule type" value="Genomic_DNA"/>
</dbReference>
<dbReference type="Proteomes" id="UP001596137">
    <property type="component" value="Unassembled WGS sequence"/>
</dbReference>
<dbReference type="CDD" id="cd22231">
    <property type="entry name" value="RHH_NikR_HicB-like"/>
    <property type="match status" value="1"/>
</dbReference>
<protein>
    <submittedName>
        <fullName evidence="1">Ribbon-helix-helix domain-containing protein</fullName>
    </submittedName>
</protein>
<evidence type="ECO:0000313" key="1">
    <source>
        <dbReference type="EMBL" id="MFC6081423.1"/>
    </source>
</evidence>
<gene>
    <name evidence="1" type="ORF">ACFP1K_09650</name>
</gene>
<sequence>MKLSVSLPEEDVDFLDGAVARGDAPSRSAALHVAIELLRSASLEDDYAASFADWESGGDAAMWKATTADGLADAAR</sequence>
<evidence type="ECO:0000313" key="2">
    <source>
        <dbReference type="Proteomes" id="UP001596137"/>
    </source>
</evidence>
<dbReference type="RefSeq" id="WP_380749271.1">
    <property type="nucleotide sequence ID" value="NZ_JBHSRF010000009.1"/>
</dbReference>
<name>A0ABW1NEU2_9ACTN</name>
<accession>A0ABW1NEU2</accession>
<organism evidence="1 2">
    <name type="scientific">Sphaerisporangium aureirubrum</name>
    <dbReference type="NCBI Taxonomy" id="1544736"/>
    <lineage>
        <taxon>Bacteria</taxon>
        <taxon>Bacillati</taxon>
        <taxon>Actinomycetota</taxon>
        <taxon>Actinomycetes</taxon>
        <taxon>Streptosporangiales</taxon>
        <taxon>Streptosporangiaceae</taxon>
        <taxon>Sphaerisporangium</taxon>
    </lineage>
</organism>
<keyword evidence="2" id="KW-1185">Reference proteome</keyword>